<sequence>MKDKEILYRALQFWINHIETGDIRTDKDSLLKCCSGDYDMQRVVSKLPRLEESQLVFISKLKELQFKVLNDKIKEVE</sequence>
<dbReference type="GeneID" id="55616873"/>
<dbReference type="KEGG" id="vg:55616873"/>
<gene>
    <name evidence="1" type="primary">2L372X_167</name>
</gene>
<evidence type="ECO:0000313" key="2">
    <source>
        <dbReference type="Proteomes" id="UP000323400"/>
    </source>
</evidence>
<evidence type="ECO:0000313" key="1">
    <source>
        <dbReference type="EMBL" id="QEG08420.1"/>
    </source>
</evidence>
<dbReference type="RefSeq" id="YP_009846505.1">
    <property type="nucleotide sequence ID" value="NC_048770.1"/>
</dbReference>
<reference evidence="1 2" key="1">
    <citation type="submission" date="2019-04" db="EMBL/GenBank/DDBJ databases">
        <title>Nine Novel Phages from a Plateau Lake in Southwest China Provide Insights into Aeromonas Phage Diversity.</title>
        <authorList>
            <person name="Xiao W."/>
            <person name="Bai M."/>
            <person name="Wang Y."/>
            <person name="Cui X."/>
        </authorList>
    </citation>
    <scope>NUCLEOTIDE SEQUENCE [LARGE SCALE GENOMIC DNA]</scope>
</reference>
<keyword evidence="2" id="KW-1185">Reference proteome</keyword>
<accession>A0A5B9N8T6</accession>
<name>A0A5B9N8T6_9CAUD</name>
<dbReference type="EMBL" id="MK813938">
    <property type="protein sequence ID" value="QEG08420.1"/>
    <property type="molecule type" value="Genomic_DNA"/>
</dbReference>
<dbReference type="Proteomes" id="UP000323400">
    <property type="component" value="Segment"/>
</dbReference>
<organism evidence="1 2">
    <name type="scientific">Aeromonas phage 2L372X</name>
    <dbReference type="NCBI Taxonomy" id="2588515"/>
    <lineage>
        <taxon>Viruses</taxon>
        <taxon>Duplodnaviria</taxon>
        <taxon>Heunggongvirae</taxon>
        <taxon>Uroviricota</taxon>
        <taxon>Caudoviricetes</taxon>
        <taxon>Plateaulakevirus</taxon>
        <taxon>Plateaulakevirus pv2L372X</taxon>
    </lineage>
</organism>
<proteinExistence type="predicted"/>
<protein>
    <submittedName>
        <fullName evidence="1">Uncharacterized protein</fullName>
    </submittedName>
</protein>